<reference evidence="2 3" key="2">
    <citation type="submission" date="2018-11" db="EMBL/GenBank/DDBJ databases">
        <authorList>
            <consortium name="Pathogen Informatics"/>
        </authorList>
    </citation>
    <scope>NUCLEOTIDE SEQUENCE [LARGE SCALE GENOMIC DNA]</scope>
    <source>
        <strain evidence="2 3">Egypt</strain>
    </source>
</reference>
<name>A0A183B1D3_9TREM</name>
<protein>
    <submittedName>
        <fullName evidence="4">PUB domain-containing protein</fullName>
    </submittedName>
</protein>
<gene>
    <name evidence="2" type="ORF">ECPE_LOCUS13018</name>
</gene>
<dbReference type="InterPro" id="IPR036859">
    <property type="entry name" value="CAP-Gly_dom_sf"/>
</dbReference>
<dbReference type="Proteomes" id="UP000272942">
    <property type="component" value="Unassembled WGS sequence"/>
</dbReference>
<evidence type="ECO:0000313" key="3">
    <source>
        <dbReference type="Proteomes" id="UP000272942"/>
    </source>
</evidence>
<dbReference type="SUPFAM" id="SSF74924">
    <property type="entry name" value="Cap-Gly domain"/>
    <property type="match status" value="1"/>
</dbReference>
<sequence length="231" mass="26599">MSESIVRKKAIQLIQSLHRNDFKASKDEQRIMKAEADILVAIHLIKKAWVSVHPHVLINAFMKAGFKSTLIQPVVQPPEDKWDLVENSLCLLMTVFLKKKSPVWNLMIKIQAKHRKEEDEWEAVNAPEFISIGEAQQLSDQLKLFALANDQSSDTVLAWKRRNKLGQFREVDPEEAKKIEEERQKREKEEREKMESLTIGSRCEVRVPNQPTKRGVVEFVGKCSLCGTHCS</sequence>
<reference evidence="4" key="1">
    <citation type="submission" date="2016-06" db="UniProtKB">
        <authorList>
            <consortium name="WormBaseParasite"/>
        </authorList>
    </citation>
    <scope>IDENTIFICATION</scope>
</reference>
<organism evidence="4">
    <name type="scientific">Echinostoma caproni</name>
    <dbReference type="NCBI Taxonomy" id="27848"/>
    <lineage>
        <taxon>Eukaryota</taxon>
        <taxon>Metazoa</taxon>
        <taxon>Spiralia</taxon>
        <taxon>Lophotrochozoa</taxon>
        <taxon>Platyhelminthes</taxon>
        <taxon>Trematoda</taxon>
        <taxon>Digenea</taxon>
        <taxon>Plagiorchiida</taxon>
        <taxon>Echinostomata</taxon>
        <taxon>Echinostomatoidea</taxon>
        <taxon>Echinostomatidae</taxon>
        <taxon>Echinostoma</taxon>
    </lineage>
</organism>
<evidence type="ECO:0000313" key="2">
    <source>
        <dbReference type="EMBL" id="VDP90290.1"/>
    </source>
</evidence>
<accession>A0A183B1D3</accession>
<proteinExistence type="predicted"/>
<dbReference type="AlphaFoldDB" id="A0A183B1D3"/>
<keyword evidence="3" id="KW-1185">Reference proteome</keyword>
<dbReference type="OrthoDB" id="5295208at2759"/>
<dbReference type="WBParaSite" id="ECPE_0001305601-mRNA-1">
    <property type="protein sequence ID" value="ECPE_0001305601-mRNA-1"/>
    <property type="gene ID" value="ECPE_0001305601"/>
</dbReference>
<evidence type="ECO:0000256" key="1">
    <source>
        <dbReference type="SAM" id="MobiDB-lite"/>
    </source>
</evidence>
<feature type="region of interest" description="Disordered" evidence="1">
    <location>
        <begin position="173"/>
        <end position="194"/>
    </location>
</feature>
<dbReference type="EMBL" id="UZAN01054108">
    <property type="protein sequence ID" value="VDP90290.1"/>
    <property type="molecule type" value="Genomic_DNA"/>
</dbReference>
<evidence type="ECO:0000313" key="4">
    <source>
        <dbReference type="WBParaSite" id="ECPE_0001305601-mRNA-1"/>
    </source>
</evidence>